<gene>
    <name evidence="6" type="ORF">JET14_15035</name>
</gene>
<dbReference type="PROSITE" id="PS01081">
    <property type="entry name" value="HTH_TETR_1"/>
    <property type="match status" value="1"/>
</dbReference>
<dbReference type="InterPro" id="IPR001647">
    <property type="entry name" value="HTH_TetR"/>
</dbReference>
<feature type="domain" description="HTH tetR-type" evidence="5">
    <location>
        <begin position="22"/>
        <end position="82"/>
    </location>
</feature>
<evidence type="ECO:0000256" key="3">
    <source>
        <dbReference type="ARBA" id="ARBA00023163"/>
    </source>
</evidence>
<dbReference type="PROSITE" id="PS50977">
    <property type="entry name" value="HTH_TETR_2"/>
    <property type="match status" value="1"/>
</dbReference>
<name>A0A7T7KKJ8_9HYPH</name>
<dbReference type="GO" id="GO:0000976">
    <property type="term" value="F:transcription cis-regulatory region binding"/>
    <property type="evidence" value="ECO:0007669"/>
    <property type="project" value="TreeGrafter"/>
</dbReference>
<accession>A0A7T7KKJ8</accession>
<evidence type="ECO:0000313" key="7">
    <source>
        <dbReference type="Proteomes" id="UP000596083"/>
    </source>
</evidence>
<evidence type="ECO:0000256" key="1">
    <source>
        <dbReference type="ARBA" id="ARBA00023015"/>
    </source>
</evidence>
<sequence>MERKRIDEKSKRRPSGAAVLRDEVTDSLLRAFLEEWAVHGYAALSLERVAVRAGAGKAAIYRRWPSKVAIAAEAVQKFGMVLTDVADYGTLRNDLQAYLLMLRRALRHRLVRKILPDLYAEASRGSELLPLLKDLSASRRRSAVSLIERAIDRGELPVGIDRDLAMDMIPATLYWGMIVTRRRITQVQIRRQVDALVAGLQAI</sequence>
<evidence type="ECO:0000313" key="6">
    <source>
        <dbReference type="EMBL" id="QQM29613.1"/>
    </source>
</evidence>
<dbReference type="PANTHER" id="PTHR30055:SF148">
    <property type="entry name" value="TETR-FAMILY TRANSCRIPTIONAL REGULATOR"/>
    <property type="match status" value="1"/>
</dbReference>
<dbReference type="RefSeq" id="WP_200334563.1">
    <property type="nucleotide sequence ID" value="NZ_CP066786.1"/>
</dbReference>
<reference evidence="6 7" key="1">
    <citation type="submission" date="2020-12" db="EMBL/GenBank/DDBJ databases">
        <authorList>
            <person name="Zheng R.K."/>
            <person name="Sun C.M."/>
        </authorList>
    </citation>
    <scope>NUCLEOTIDE SEQUENCE [LARGE SCALE GENOMIC DNA]</scope>
    <source>
        <strain evidence="6 7">ZRK001</strain>
    </source>
</reference>
<organism evidence="6 7">
    <name type="scientific">Martelella lutilitoris</name>
    <dbReference type="NCBI Taxonomy" id="2583532"/>
    <lineage>
        <taxon>Bacteria</taxon>
        <taxon>Pseudomonadati</taxon>
        <taxon>Pseudomonadota</taxon>
        <taxon>Alphaproteobacteria</taxon>
        <taxon>Hyphomicrobiales</taxon>
        <taxon>Aurantimonadaceae</taxon>
        <taxon>Martelella</taxon>
    </lineage>
</organism>
<dbReference type="Proteomes" id="UP000596083">
    <property type="component" value="Chromosome"/>
</dbReference>
<dbReference type="SUPFAM" id="SSF46689">
    <property type="entry name" value="Homeodomain-like"/>
    <property type="match status" value="1"/>
</dbReference>
<dbReference type="Gene3D" id="1.10.10.60">
    <property type="entry name" value="Homeodomain-like"/>
    <property type="match status" value="1"/>
</dbReference>
<keyword evidence="1" id="KW-0805">Transcription regulation</keyword>
<feature type="DNA-binding region" description="H-T-H motif" evidence="4">
    <location>
        <begin position="45"/>
        <end position="64"/>
    </location>
</feature>
<proteinExistence type="predicted"/>
<dbReference type="InterPro" id="IPR036271">
    <property type="entry name" value="Tet_transcr_reg_TetR-rel_C_sf"/>
</dbReference>
<dbReference type="Pfam" id="PF00440">
    <property type="entry name" value="TetR_N"/>
    <property type="match status" value="1"/>
</dbReference>
<dbReference type="KEGG" id="mlut:JET14_15035"/>
<dbReference type="AlphaFoldDB" id="A0A7T7KKJ8"/>
<dbReference type="Pfam" id="PF16859">
    <property type="entry name" value="TetR_C_11"/>
    <property type="match status" value="1"/>
</dbReference>
<dbReference type="InterPro" id="IPR050109">
    <property type="entry name" value="HTH-type_TetR-like_transc_reg"/>
</dbReference>
<dbReference type="GO" id="GO:0003700">
    <property type="term" value="F:DNA-binding transcription factor activity"/>
    <property type="evidence" value="ECO:0007669"/>
    <property type="project" value="TreeGrafter"/>
</dbReference>
<keyword evidence="2 4" id="KW-0238">DNA-binding</keyword>
<dbReference type="InterPro" id="IPR023772">
    <property type="entry name" value="DNA-bd_HTH_TetR-type_CS"/>
</dbReference>
<dbReference type="Gene3D" id="1.10.357.10">
    <property type="entry name" value="Tetracycline Repressor, domain 2"/>
    <property type="match status" value="1"/>
</dbReference>
<dbReference type="EMBL" id="CP066786">
    <property type="protein sequence ID" value="QQM29613.1"/>
    <property type="molecule type" value="Genomic_DNA"/>
</dbReference>
<keyword evidence="3" id="KW-0804">Transcription</keyword>
<evidence type="ECO:0000259" key="5">
    <source>
        <dbReference type="PROSITE" id="PS50977"/>
    </source>
</evidence>
<protein>
    <submittedName>
        <fullName evidence="6">TetR/AcrR family transcriptional regulator</fullName>
    </submittedName>
</protein>
<dbReference type="InterPro" id="IPR011075">
    <property type="entry name" value="TetR_C"/>
</dbReference>
<evidence type="ECO:0000256" key="2">
    <source>
        <dbReference type="ARBA" id="ARBA00023125"/>
    </source>
</evidence>
<dbReference type="InterPro" id="IPR009057">
    <property type="entry name" value="Homeodomain-like_sf"/>
</dbReference>
<dbReference type="PANTHER" id="PTHR30055">
    <property type="entry name" value="HTH-TYPE TRANSCRIPTIONAL REGULATOR RUTR"/>
    <property type="match status" value="1"/>
</dbReference>
<dbReference type="SUPFAM" id="SSF48498">
    <property type="entry name" value="Tetracyclin repressor-like, C-terminal domain"/>
    <property type="match status" value="1"/>
</dbReference>
<evidence type="ECO:0000256" key="4">
    <source>
        <dbReference type="PROSITE-ProRule" id="PRU00335"/>
    </source>
</evidence>